<evidence type="ECO:0000256" key="1">
    <source>
        <dbReference type="SAM" id="MobiDB-lite"/>
    </source>
</evidence>
<reference evidence="3" key="2">
    <citation type="journal article" date="2013" name="PLoS Genet.">
        <title>Comparative genome structure, secondary metabolite, and effector coding capacity across Cochliobolus pathogens.</title>
        <authorList>
            <person name="Condon B.J."/>
            <person name="Leng Y."/>
            <person name="Wu D."/>
            <person name="Bushley K.E."/>
            <person name="Ohm R.A."/>
            <person name="Otillar R."/>
            <person name="Martin J."/>
            <person name="Schackwitz W."/>
            <person name="Grimwood J."/>
            <person name="MohdZainudin N."/>
            <person name="Xue C."/>
            <person name="Wang R."/>
            <person name="Manning V.A."/>
            <person name="Dhillon B."/>
            <person name="Tu Z.J."/>
            <person name="Steffenson B.J."/>
            <person name="Salamov A."/>
            <person name="Sun H."/>
            <person name="Lowry S."/>
            <person name="LaButti K."/>
            <person name="Han J."/>
            <person name="Copeland A."/>
            <person name="Lindquist E."/>
            <person name="Barry K."/>
            <person name="Schmutz J."/>
            <person name="Baker S.E."/>
            <person name="Ciuffetti L.M."/>
            <person name="Grigoriev I.V."/>
            <person name="Zhong S."/>
            <person name="Turgeon B.G."/>
        </authorList>
    </citation>
    <scope>NUCLEOTIDE SEQUENCE [LARGE SCALE GENOMIC DNA]</scope>
    <source>
        <strain evidence="3">C4 / ATCC 48331 / race T</strain>
    </source>
</reference>
<accession>N4XI53</accession>
<evidence type="ECO:0000313" key="2">
    <source>
        <dbReference type="EMBL" id="ENI04817.1"/>
    </source>
</evidence>
<dbReference type="EMBL" id="KB733456">
    <property type="protein sequence ID" value="ENI04817.1"/>
    <property type="molecule type" value="Genomic_DNA"/>
</dbReference>
<name>N4XI53_COCH4</name>
<feature type="compositionally biased region" description="Low complexity" evidence="1">
    <location>
        <begin position="21"/>
        <end position="30"/>
    </location>
</feature>
<dbReference type="Proteomes" id="UP000012338">
    <property type="component" value="Unassembled WGS sequence"/>
</dbReference>
<organism evidence="2 3">
    <name type="scientific">Cochliobolus heterostrophus (strain C4 / ATCC 48331 / race T)</name>
    <name type="common">Southern corn leaf blight fungus</name>
    <name type="synonym">Bipolaris maydis</name>
    <dbReference type="NCBI Taxonomy" id="665024"/>
    <lineage>
        <taxon>Eukaryota</taxon>
        <taxon>Fungi</taxon>
        <taxon>Dikarya</taxon>
        <taxon>Ascomycota</taxon>
        <taxon>Pezizomycotina</taxon>
        <taxon>Dothideomycetes</taxon>
        <taxon>Pleosporomycetidae</taxon>
        <taxon>Pleosporales</taxon>
        <taxon>Pleosporineae</taxon>
        <taxon>Pleosporaceae</taxon>
        <taxon>Bipolaris</taxon>
    </lineage>
</organism>
<keyword evidence="3" id="KW-1185">Reference proteome</keyword>
<dbReference type="HOGENOM" id="CLU_3142788_0_0_1"/>
<protein>
    <submittedName>
        <fullName evidence="2">Uncharacterized protein</fullName>
    </submittedName>
</protein>
<evidence type="ECO:0000313" key="3">
    <source>
        <dbReference type="Proteomes" id="UP000012338"/>
    </source>
</evidence>
<feature type="region of interest" description="Disordered" evidence="1">
    <location>
        <begin position="1"/>
        <end position="30"/>
    </location>
</feature>
<dbReference type="AlphaFoldDB" id="N4XI53"/>
<proteinExistence type="predicted"/>
<reference evidence="2 3" key="1">
    <citation type="journal article" date="2012" name="PLoS Pathog.">
        <title>Diverse lifestyles and strategies of plant pathogenesis encoded in the genomes of eighteen Dothideomycetes fungi.</title>
        <authorList>
            <person name="Ohm R.A."/>
            <person name="Feau N."/>
            <person name="Henrissat B."/>
            <person name="Schoch C.L."/>
            <person name="Horwitz B.A."/>
            <person name="Barry K.W."/>
            <person name="Condon B.J."/>
            <person name="Copeland A.C."/>
            <person name="Dhillon B."/>
            <person name="Glaser F."/>
            <person name="Hesse C.N."/>
            <person name="Kosti I."/>
            <person name="LaButti K."/>
            <person name="Lindquist E.A."/>
            <person name="Lucas S."/>
            <person name="Salamov A.A."/>
            <person name="Bradshaw R.E."/>
            <person name="Ciuffetti L."/>
            <person name="Hamelin R.C."/>
            <person name="Kema G.H.J."/>
            <person name="Lawrence C."/>
            <person name="Scott J.A."/>
            <person name="Spatafora J.W."/>
            <person name="Turgeon B.G."/>
            <person name="de Wit P.J.G.M."/>
            <person name="Zhong S."/>
            <person name="Goodwin S.B."/>
            <person name="Grigoriev I.V."/>
        </authorList>
    </citation>
    <scope>NUCLEOTIDE SEQUENCE [LARGE SCALE GENOMIC DNA]</scope>
    <source>
        <strain evidence="3">C4 / ATCC 48331 / race T</strain>
    </source>
</reference>
<gene>
    <name evidence="2" type="ORF">COCC4DRAFT_32432</name>
</gene>
<feature type="compositionally biased region" description="Polar residues" evidence="1">
    <location>
        <begin position="1"/>
        <end position="11"/>
    </location>
</feature>
<sequence>MRSSAISQKGVSSALHKRRGTTVSQNTGTNTTVSYYSCWQRHPWKTVSILTAESELAN</sequence>